<dbReference type="OrthoDB" id="3360637at2759"/>
<feature type="compositionally biased region" description="Basic residues" evidence="1">
    <location>
        <begin position="271"/>
        <end position="280"/>
    </location>
</feature>
<feature type="compositionally biased region" description="Basic and acidic residues" evidence="1">
    <location>
        <begin position="231"/>
        <end position="246"/>
    </location>
</feature>
<dbReference type="Proteomes" id="UP000019462">
    <property type="component" value="Unassembled WGS sequence"/>
</dbReference>
<comment type="caution">
    <text evidence="2">The sequence shown here is derived from an EMBL/GenBank/DDBJ whole genome shotgun (WGS) entry which is preliminary data.</text>
</comment>
<gene>
    <name evidence="2" type="ORF">PaG_02394</name>
</gene>
<feature type="compositionally biased region" description="Acidic residues" evidence="1">
    <location>
        <begin position="197"/>
        <end position="206"/>
    </location>
</feature>
<feature type="region of interest" description="Disordered" evidence="1">
    <location>
        <begin position="471"/>
        <end position="543"/>
    </location>
</feature>
<feature type="compositionally biased region" description="Polar residues" evidence="1">
    <location>
        <begin position="115"/>
        <end position="125"/>
    </location>
</feature>
<protein>
    <submittedName>
        <fullName evidence="2">Uncharacterized protein</fullName>
    </submittedName>
</protein>
<feature type="compositionally biased region" description="Polar residues" evidence="1">
    <location>
        <begin position="747"/>
        <end position="757"/>
    </location>
</feature>
<feature type="compositionally biased region" description="Acidic residues" evidence="1">
    <location>
        <begin position="1065"/>
        <end position="1075"/>
    </location>
</feature>
<feature type="compositionally biased region" description="Low complexity" evidence="1">
    <location>
        <begin position="871"/>
        <end position="896"/>
    </location>
</feature>
<feature type="compositionally biased region" description="Pro residues" evidence="1">
    <location>
        <begin position="675"/>
        <end position="685"/>
    </location>
</feature>
<feature type="compositionally biased region" description="Low complexity" evidence="1">
    <location>
        <begin position="1009"/>
        <end position="1021"/>
    </location>
</feature>
<feature type="compositionally biased region" description="Basic residues" evidence="1">
    <location>
        <begin position="476"/>
        <end position="489"/>
    </location>
</feature>
<feature type="compositionally biased region" description="Low complexity" evidence="1">
    <location>
        <begin position="181"/>
        <end position="192"/>
    </location>
</feature>
<feature type="compositionally biased region" description="Acidic residues" evidence="1">
    <location>
        <begin position="497"/>
        <end position="507"/>
    </location>
</feature>
<accession>W3VTC2</accession>
<feature type="region of interest" description="Disordered" evidence="1">
    <location>
        <begin position="1132"/>
        <end position="1164"/>
    </location>
</feature>
<feature type="compositionally biased region" description="Polar residues" evidence="1">
    <location>
        <begin position="411"/>
        <end position="421"/>
    </location>
</feature>
<feature type="compositionally biased region" description="Acidic residues" evidence="1">
    <location>
        <begin position="957"/>
        <end position="970"/>
    </location>
</feature>
<sequence>MSSDQSASRIGASSSEAQSLGDESPSSPVQPPDQHDPQTHKTLSYVAKGKARASDEDLAASLDHAAQHIQHAMNQLSISTTQQTSQPAEPTRRRTRKGRDTTSRSVAPIPLRSPLVTSPTTGEASQFVSLLGQPVAVSASLSASDKPSATAASAALPSLYKASRGRSANVSPSRRWDRRGASASVLSGASASGSGGEGDDASEEEPVIPQPHRRTARPLHRSSPLRNSQAIDDKASRRLSIAKEEALFPSDEDDSPLLSSTEDLDTTHGNRNAHRRRSRRWSSIERERRRGMRILLQQRPSDSQDSALPPTSRLKSSSRERARQTSHLSRTSDDDASDLESSCPSSSASSCEFSYGHNASETPAIDIKERSSRSSRSSAQCEGVANASTDGASSHDNLPSSTDGSDRPSPAVSTPSTSLVQRSPPGFTALKPLVPIPVTSESDPLGHIVHSIEDMIQVDKVEFFPEETIAAQHSASRTKRKASPKHVKKSSWIIGDFESEPEDDEEQAPGSPPQNGNPVHGQSLIHAHAAGTSPPSPSPSSYQARLAGLQNQLRIWSRAPDEAAAPRVRQTSSGSEDMTEAESEPSLLSASWRNLARLPNLILLPGLAARQARESLASAAKVSGDAFDSSSNDRHLTAAAENDFAQIYRLASAASASDERGLQTQRKVALKTGRPPSPSPSPSPPASLLGSRQSSNDSICTTDKGSYTHKLDSASRRGRGVASLPEADRDPSAYVSGLGQPIDPDTELSSVVQLQTFRSRSRSRPAAGVGGRGRATDRPHRDAQHPGADGDKEAGATGATSPRKLGQPIELQPTEEDRATEQALRPHKAERPLRSVRASPGEGLTVDVGGASAKSYDRSGLHRPDPFSHGPAPTDTASAPTSPTFRKGSSSSASSADEADVTPPRSRAADKASDTAVDADGFRVVRRKHRRTSSGPRSLRPKVDAPVPHGFSAFDIKEDDENGEGSDSDGEVTPSPSRTRSGRSRRGRDTSPRRSSRQCAVGLFGGGVSAADSASSRGSSSRSRRNSRRDGSLISVSTPIRSVRSSPDLTYAAAAATARANGAEGEAEQGADDDPSPPRGSRGRRGAVKVVASSIGQQGASMAQPLLMGGLDGLRRGPSYPPRADEILDETASGIDGSDDEPAASQHSTPSGRGRSASSPGCGGGAAQGLRFRLLSNSSHLLMLSLELDMIKKQKISAPLKPRWGKHRADDFNPLPSTVACTSSAALFASSQYLRAPFSATEGTNCADEECGGSTCGAPEKIAVPGRSSRTSLAAIHTLGGGLRDPSSRLRFSWSLADIAAALEAAPSEP</sequence>
<organism evidence="2 3">
    <name type="scientific">Moesziomyces aphidis</name>
    <name type="common">Pseudozyma aphidis</name>
    <dbReference type="NCBI Taxonomy" id="84754"/>
    <lineage>
        <taxon>Eukaryota</taxon>
        <taxon>Fungi</taxon>
        <taxon>Dikarya</taxon>
        <taxon>Basidiomycota</taxon>
        <taxon>Ustilaginomycotina</taxon>
        <taxon>Ustilaginomycetes</taxon>
        <taxon>Ustilaginales</taxon>
        <taxon>Ustilaginaceae</taxon>
        <taxon>Moesziomyces</taxon>
    </lineage>
</organism>
<feature type="compositionally biased region" description="Low complexity" evidence="1">
    <location>
        <begin position="1151"/>
        <end position="1160"/>
    </location>
</feature>
<feature type="region of interest" description="Disordered" evidence="1">
    <location>
        <begin position="655"/>
        <end position="1096"/>
    </location>
</feature>
<keyword evidence="3" id="KW-1185">Reference proteome</keyword>
<feature type="compositionally biased region" description="Low complexity" evidence="1">
    <location>
        <begin position="339"/>
        <end position="354"/>
    </location>
</feature>
<name>W3VTC2_MOEAP</name>
<feature type="compositionally biased region" description="Basic and acidic residues" evidence="1">
    <location>
        <begin position="855"/>
        <end position="866"/>
    </location>
</feature>
<feature type="region of interest" description="Disordered" evidence="1">
    <location>
        <begin position="137"/>
        <end position="430"/>
    </location>
</feature>
<feature type="compositionally biased region" description="Low complexity" evidence="1">
    <location>
        <begin position="1052"/>
        <end position="1064"/>
    </location>
</feature>
<feature type="compositionally biased region" description="Polar residues" evidence="1">
    <location>
        <begin position="690"/>
        <end position="705"/>
    </location>
</feature>
<feature type="compositionally biased region" description="Basic and acidic residues" evidence="1">
    <location>
        <begin position="774"/>
        <end position="794"/>
    </location>
</feature>
<feature type="region of interest" description="Disordered" evidence="1">
    <location>
        <begin position="1"/>
        <end position="125"/>
    </location>
</feature>
<feature type="compositionally biased region" description="Low complexity" evidence="1">
    <location>
        <begin position="142"/>
        <end position="159"/>
    </location>
</feature>
<feature type="compositionally biased region" description="Basic residues" evidence="1">
    <location>
        <begin position="211"/>
        <end position="220"/>
    </location>
</feature>
<evidence type="ECO:0000313" key="3">
    <source>
        <dbReference type="Proteomes" id="UP000019462"/>
    </source>
</evidence>
<evidence type="ECO:0000313" key="2">
    <source>
        <dbReference type="EMBL" id="ETS64057.1"/>
    </source>
</evidence>
<reference evidence="2 3" key="1">
    <citation type="journal article" date="2014" name="Genome Announc.">
        <title>Genome sequence of the basidiomycetous fungus Pseudozyma aphidis DSM70725, an efficient producer of biosurfactant mannosylerythritol lipids.</title>
        <authorList>
            <person name="Lorenz S."/>
            <person name="Guenther M."/>
            <person name="Grumaz C."/>
            <person name="Rupp S."/>
            <person name="Zibek S."/>
            <person name="Sohn K."/>
        </authorList>
    </citation>
    <scope>NUCLEOTIDE SEQUENCE [LARGE SCALE GENOMIC DNA]</scope>
    <source>
        <strain evidence="3">ATCC 32657 / CBS 517.83 / DSM 70725 / JCM 10318 / NBRC 10182 / NRRL Y-7954 / St-0401</strain>
    </source>
</reference>
<feature type="compositionally biased region" description="Low complexity" evidence="1">
    <location>
        <begin position="77"/>
        <end position="86"/>
    </location>
</feature>
<evidence type="ECO:0000256" key="1">
    <source>
        <dbReference type="SAM" id="MobiDB-lite"/>
    </source>
</evidence>
<proteinExistence type="predicted"/>
<dbReference type="EMBL" id="AWNI01000008">
    <property type="protein sequence ID" value="ETS64057.1"/>
    <property type="molecule type" value="Genomic_DNA"/>
</dbReference>
<feature type="compositionally biased region" description="Polar residues" evidence="1">
    <location>
        <begin position="1034"/>
        <end position="1048"/>
    </location>
</feature>
<feature type="compositionally biased region" description="Polar residues" evidence="1">
    <location>
        <begin position="1"/>
        <end position="18"/>
    </location>
</feature>
<feature type="region of interest" description="Disordered" evidence="1">
    <location>
        <begin position="557"/>
        <end position="585"/>
    </location>
</feature>
<feature type="compositionally biased region" description="Polar residues" evidence="1">
    <location>
        <begin position="386"/>
        <end position="403"/>
    </location>
</feature>
<dbReference type="HOGENOM" id="CLU_256068_0_0_1"/>